<evidence type="ECO:0000256" key="6">
    <source>
        <dbReference type="PROSITE-ProRule" id="PRU00169"/>
    </source>
</evidence>
<evidence type="ECO:0000259" key="9">
    <source>
        <dbReference type="PROSITE" id="PS51755"/>
    </source>
</evidence>
<evidence type="ECO:0000313" key="11">
    <source>
        <dbReference type="Proteomes" id="UP000249467"/>
    </source>
</evidence>
<dbReference type="PANTHER" id="PTHR48111:SF5">
    <property type="entry name" value="RESPONSE REGULATOR RPPA"/>
    <property type="match status" value="1"/>
</dbReference>
<dbReference type="GO" id="GO:0032993">
    <property type="term" value="C:protein-DNA complex"/>
    <property type="evidence" value="ECO:0007669"/>
    <property type="project" value="TreeGrafter"/>
</dbReference>
<feature type="modified residue" description="4-aspartylphosphate" evidence="6">
    <location>
        <position position="53"/>
    </location>
</feature>
<dbReference type="InterPro" id="IPR039420">
    <property type="entry name" value="WalR-like"/>
</dbReference>
<dbReference type="GO" id="GO:0006355">
    <property type="term" value="P:regulation of DNA-templated transcription"/>
    <property type="evidence" value="ECO:0007669"/>
    <property type="project" value="InterPro"/>
</dbReference>
<dbReference type="Pfam" id="PF00486">
    <property type="entry name" value="Trans_reg_C"/>
    <property type="match status" value="1"/>
</dbReference>
<dbReference type="CDD" id="cd00383">
    <property type="entry name" value="trans_reg_C"/>
    <property type="match status" value="1"/>
</dbReference>
<dbReference type="SMART" id="SM00448">
    <property type="entry name" value="REC"/>
    <property type="match status" value="1"/>
</dbReference>
<evidence type="ECO:0000256" key="4">
    <source>
        <dbReference type="ARBA" id="ARBA00023125"/>
    </source>
</evidence>
<dbReference type="InterPro" id="IPR011006">
    <property type="entry name" value="CheY-like_superfamily"/>
</dbReference>
<dbReference type="Gene3D" id="1.10.10.10">
    <property type="entry name" value="Winged helix-like DNA-binding domain superfamily/Winged helix DNA-binding domain"/>
    <property type="match status" value="1"/>
</dbReference>
<reference evidence="10 11" key="1">
    <citation type="submission" date="2018-04" db="EMBL/GenBank/DDBJ databases">
        <authorList>
            <person name="Go L.Y."/>
            <person name="Mitchell J.A."/>
        </authorList>
    </citation>
    <scope>NUCLEOTIDE SEQUENCE [LARGE SCALE GENOMIC DNA]</scope>
    <source>
        <strain evidence="10">ULC066bin1</strain>
    </source>
</reference>
<dbReference type="GO" id="GO:0005829">
    <property type="term" value="C:cytosol"/>
    <property type="evidence" value="ECO:0007669"/>
    <property type="project" value="TreeGrafter"/>
</dbReference>
<dbReference type="CDD" id="cd17624">
    <property type="entry name" value="REC_OmpR_PmrA-like"/>
    <property type="match status" value="1"/>
</dbReference>
<dbReference type="InterPro" id="IPR049767">
    <property type="entry name" value="RppA"/>
</dbReference>
<feature type="DNA-binding region" description="OmpR/PhoB-type" evidence="7">
    <location>
        <begin position="126"/>
        <end position="229"/>
    </location>
</feature>
<reference evidence="10 11" key="2">
    <citation type="submission" date="2018-06" db="EMBL/GenBank/DDBJ databases">
        <title>Metagenomic assembly of (sub)arctic Cyanobacteria and their associated microbiome from non-axenic cultures.</title>
        <authorList>
            <person name="Baurain D."/>
        </authorList>
    </citation>
    <scope>NUCLEOTIDE SEQUENCE [LARGE SCALE GENOMIC DNA]</scope>
    <source>
        <strain evidence="10">ULC066bin1</strain>
    </source>
</reference>
<dbReference type="SUPFAM" id="SSF46894">
    <property type="entry name" value="C-terminal effector domain of the bipartite response regulators"/>
    <property type="match status" value="1"/>
</dbReference>
<dbReference type="NCBIfam" id="NF041734">
    <property type="entry name" value="resp_reg_RppA"/>
    <property type="match status" value="1"/>
</dbReference>
<dbReference type="SUPFAM" id="SSF52172">
    <property type="entry name" value="CheY-like"/>
    <property type="match status" value="1"/>
</dbReference>
<dbReference type="GO" id="GO:0000156">
    <property type="term" value="F:phosphorelay response regulator activity"/>
    <property type="evidence" value="ECO:0007669"/>
    <property type="project" value="TreeGrafter"/>
</dbReference>
<dbReference type="SMART" id="SM00862">
    <property type="entry name" value="Trans_reg_C"/>
    <property type="match status" value="1"/>
</dbReference>
<feature type="domain" description="OmpR/PhoB-type" evidence="9">
    <location>
        <begin position="126"/>
        <end position="229"/>
    </location>
</feature>
<feature type="domain" description="Response regulatory" evidence="8">
    <location>
        <begin position="2"/>
        <end position="118"/>
    </location>
</feature>
<evidence type="ECO:0000256" key="5">
    <source>
        <dbReference type="ARBA" id="ARBA00023163"/>
    </source>
</evidence>
<dbReference type="InterPro" id="IPR016032">
    <property type="entry name" value="Sig_transdc_resp-reg_C-effctor"/>
</dbReference>
<proteinExistence type="predicted"/>
<keyword evidence="2" id="KW-0902">Two-component regulatory system</keyword>
<dbReference type="Pfam" id="PF00072">
    <property type="entry name" value="Response_reg"/>
    <property type="match status" value="1"/>
</dbReference>
<protein>
    <submittedName>
        <fullName evidence="10">DNA-binding response regulator</fullName>
    </submittedName>
</protein>
<evidence type="ECO:0000256" key="3">
    <source>
        <dbReference type="ARBA" id="ARBA00023015"/>
    </source>
</evidence>
<dbReference type="InterPro" id="IPR036388">
    <property type="entry name" value="WH-like_DNA-bd_sf"/>
</dbReference>
<keyword evidence="1 6" id="KW-0597">Phosphoprotein</keyword>
<dbReference type="Gene3D" id="6.10.250.690">
    <property type="match status" value="1"/>
</dbReference>
<sequence>MRILLVEDEEDLGKALQRSLKQEKYIVDWVQDGAEAWGYLTSPEVDYVLAIVDWMLPSLSGLEICKRLRSQDNPLPVLMLTAKDRIEDRVIGLDAGADDYLVKPFGMVELMARMRALLRRPTQVQPQILRMGNLSLDYGKSTIAIANQSTIAEGIVLTTKEFQLLEYLMRHPNQILTRDQIMNQLWEFQSEPASNVVAAQIRLLRKKLAEYSCDIGIETIYGWGYRLNS</sequence>
<dbReference type="PANTHER" id="PTHR48111">
    <property type="entry name" value="REGULATOR OF RPOS"/>
    <property type="match status" value="1"/>
</dbReference>
<dbReference type="PROSITE" id="PS51755">
    <property type="entry name" value="OMPR_PHOB"/>
    <property type="match status" value="1"/>
</dbReference>
<keyword evidence="4 7" id="KW-0238">DNA-binding</keyword>
<accession>A0A2W4XW64</accession>
<dbReference type="Gene3D" id="3.40.50.2300">
    <property type="match status" value="1"/>
</dbReference>
<dbReference type="Proteomes" id="UP000249467">
    <property type="component" value="Unassembled WGS sequence"/>
</dbReference>
<dbReference type="InterPro" id="IPR001867">
    <property type="entry name" value="OmpR/PhoB-type_DNA-bd"/>
</dbReference>
<evidence type="ECO:0000256" key="2">
    <source>
        <dbReference type="ARBA" id="ARBA00023012"/>
    </source>
</evidence>
<organism evidence="10 11">
    <name type="scientific">Pseudanabaena frigida</name>
    <dbReference type="NCBI Taxonomy" id="945775"/>
    <lineage>
        <taxon>Bacteria</taxon>
        <taxon>Bacillati</taxon>
        <taxon>Cyanobacteriota</taxon>
        <taxon>Cyanophyceae</taxon>
        <taxon>Pseudanabaenales</taxon>
        <taxon>Pseudanabaenaceae</taxon>
        <taxon>Pseudanabaena</taxon>
    </lineage>
</organism>
<dbReference type="AlphaFoldDB" id="A0A2W4XW64"/>
<evidence type="ECO:0000256" key="1">
    <source>
        <dbReference type="ARBA" id="ARBA00022553"/>
    </source>
</evidence>
<keyword evidence="3" id="KW-0805">Transcription regulation</keyword>
<evidence type="ECO:0000256" key="7">
    <source>
        <dbReference type="PROSITE-ProRule" id="PRU01091"/>
    </source>
</evidence>
<dbReference type="GO" id="GO:0000976">
    <property type="term" value="F:transcription cis-regulatory region binding"/>
    <property type="evidence" value="ECO:0007669"/>
    <property type="project" value="TreeGrafter"/>
</dbReference>
<keyword evidence="5" id="KW-0804">Transcription</keyword>
<dbReference type="InterPro" id="IPR001789">
    <property type="entry name" value="Sig_transdc_resp-reg_receiver"/>
</dbReference>
<comment type="caution">
    <text evidence="10">The sequence shown here is derived from an EMBL/GenBank/DDBJ whole genome shotgun (WGS) entry which is preliminary data.</text>
</comment>
<evidence type="ECO:0000259" key="8">
    <source>
        <dbReference type="PROSITE" id="PS50110"/>
    </source>
</evidence>
<dbReference type="EMBL" id="QBML01000021">
    <property type="protein sequence ID" value="PZO38905.1"/>
    <property type="molecule type" value="Genomic_DNA"/>
</dbReference>
<evidence type="ECO:0000313" key="10">
    <source>
        <dbReference type="EMBL" id="PZO38905.1"/>
    </source>
</evidence>
<dbReference type="FunFam" id="3.40.50.2300:FF:000002">
    <property type="entry name" value="DNA-binding response regulator PhoP"/>
    <property type="match status" value="1"/>
</dbReference>
<gene>
    <name evidence="10" type="ORF">DCF19_15660</name>
</gene>
<name>A0A2W4XW64_9CYAN</name>
<dbReference type="PROSITE" id="PS50110">
    <property type="entry name" value="RESPONSE_REGULATORY"/>
    <property type="match status" value="1"/>
</dbReference>